<sequence>MSHQNSGNLLSTNQLTPPLIEDDLTLEDKSRIAIGTTLRPGQKGTLALLKSYGEQLICVRYRYDKARGKRYKTVELIIEEQEWLPCEVIQRERYALIRIGIGETELRERVKTAGGHWSTEERAWVLPHRKVLELGLEGHIAPNGLV</sequence>
<dbReference type="Proteomes" id="UP001317705">
    <property type="component" value="Chromosome"/>
</dbReference>
<accession>A0ABN6VT11</accession>
<gene>
    <name evidence="1" type="ORF">GURASL_08890</name>
</gene>
<dbReference type="RefSeq" id="WP_282002133.1">
    <property type="nucleotide sequence ID" value="NZ_AP027151.1"/>
</dbReference>
<evidence type="ECO:0000313" key="1">
    <source>
        <dbReference type="EMBL" id="BDV41966.1"/>
    </source>
</evidence>
<name>A0ABN6VT11_9BACT</name>
<keyword evidence="2" id="KW-1185">Reference proteome</keyword>
<dbReference type="EMBL" id="AP027151">
    <property type="protein sequence ID" value="BDV41966.1"/>
    <property type="molecule type" value="Genomic_DNA"/>
</dbReference>
<reference evidence="1 2" key="1">
    <citation type="submission" date="2022-12" db="EMBL/GenBank/DDBJ databases">
        <title>Polyphasic characterization of Geotalea uranireducens NIT-SL11 newly isolated from a complex of sewage sludge and microbially reduced graphene oxide.</title>
        <authorList>
            <person name="Xie L."/>
            <person name="Yoshida N."/>
            <person name="Meng L."/>
        </authorList>
    </citation>
    <scope>NUCLEOTIDE SEQUENCE [LARGE SCALE GENOMIC DNA]</scope>
    <source>
        <strain evidence="1 2">NIT-SL11</strain>
    </source>
</reference>
<evidence type="ECO:0000313" key="2">
    <source>
        <dbReference type="Proteomes" id="UP001317705"/>
    </source>
</evidence>
<proteinExistence type="predicted"/>
<protein>
    <submittedName>
        <fullName evidence="1">Uncharacterized protein</fullName>
    </submittedName>
</protein>
<organism evidence="1 2">
    <name type="scientific">Geotalea uraniireducens</name>
    <dbReference type="NCBI Taxonomy" id="351604"/>
    <lineage>
        <taxon>Bacteria</taxon>
        <taxon>Pseudomonadati</taxon>
        <taxon>Thermodesulfobacteriota</taxon>
        <taxon>Desulfuromonadia</taxon>
        <taxon>Geobacterales</taxon>
        <taxon>Geobacteraceae</taxon>
        <taxon>Geotalea</taxon>
    </lineage>
</organism>